<dbReference type="Gene3D" id="1.10.10.10">
    <property type="entry name" value="Winged helix-like DNA-binding domain superfamily/Winged helix DNA-binding domain"/>
    <property type="match status" value="1"/>
</dbReference>
<proteinExistence type="inferred from homology"/>
<dbReference type="InterPro" id="IPR019885">
    <property type="entry name" value="Tscrpt_reg_HTH_AsnC-type_CS"/>
</dbReference>
<dbReference type="InterPro" id="IPR036390">
    <property type="entry name" value="WH_DNA-bd_sf"/>
</dbReference>
<dbReference type="PROSITE" id="PS00519">
    <property type="entry name" value="HTH_ASNC_1"/>
    <property type="match status" value="1"/>
</dbReference>
<organism evidence="2 3">
    <name type="scientific">Nocardioides pini</name>
    <dbReference type="NCBI Taxonomy" id="2975053"/>
    <lineage>
        <taxon>Bacteria</taxon>
        <taxon>Bacillati</taxon>
        <taxon>Actinomycetota</taxon>
        <taxon>Actinomycetes</taxon>
        <taxon>Propionibacteriales</taxon>
        <taxon>Nocardioidaceae</taxon>
        <taxon>Nocardioides</taxon>
    </lineage>
</organism>
<comment type="similarity">
    <text evidence="1">Belongs to the ROK (NagC/XylR) family.</text>
</comment>
<dbReference type="PANTHER" id="PTHR18964">
    <property type="entry name" value="ROK (REPRESSOR, ORF, KINASE) FAMILY"/>
    <property type="match status" value="1"/>
</dbReference>
<dbReference type="Proteomes" id="UP001074726">
    <property type="component" value="Unassembled WGS sequence"/>
</dbReference>
<dbReference type="InterPro" id="IPR036388">
    <property type="entry name" value="WH-like_DNA-bd_sf"/>
</dbReference>
<dbReference type="SUPFAM" id="SSF46785">
    <property type="entry name" value="Winged helix' DNA-binding domain"/>
    <property type="match status" value="1"/>
</dbReference>
<comment type="caution">
    <text evidence="2">The sequence shown here is derived from an EMBL/GenBank/DDBJ whole genome shotgun (WGS) entry which is preliminary data.</text>
</comment>
<dbReference type="InterPro" id="IPR043129">
    <property type="entry name" value="ATPase_NBD"/>
</dbReference>
<evidence type="ECO:0000313" key="2">
    <source>
        <dbReference type="EMBL" id="MCY4726404.1"/>
    </source>
</evidence>
<dbReference type="EMBL" id="JAPPUX010000002">
    <property type="protein sequence ID" value="MCY4726404.1"/>
    <property type="molecule type" value="Genomic_DNA"/>
</dbReference>
<gene>
    <name evidence="2" type="ORF">NYO98_08945</name>
</gene>
<reference evidence="2" key="1">
    <citation type="submission" date="2022-08" db="EMBL/GenBank/DDBJ databases">
        <title>Genome sequencing of Nocardioides sp. STR2.</title>
        <authorList>
            <person name="So Y."/>
        </authorList>
    </citation>
    <scope>NUCLEOTIDE SEQUENCE</scope>
    <source>
        <strain evidence="2">STR2</strain>
    </source>
</reference>
<dbReference type="InterPro" id="IPR000600">
    <property type="entry name" value="ROK"/>
</dbReference>
<name>A0ABT4CEM0_9ACTN</name>
<dbReference type="SUPFAM" id="SSF53067">
    <property type="entry name" value="Actin-like ATPase domain"/>
    <property type="match status" value="1"/>
</dbReference>
<dbReference type="Pfam" id="PF13412">
    <property type="entry name" value="HTH_24"/>
    <property type="match status" value="1"/>
</dbReference>
<dbReference type="Pfam" id="PF00480">
    <property type="entry name" value="ROK"/>
    <property type="match status" value="1"/>
</dbReference>
<sequence length="408" mass="41482">MSQTSPPPPVLPAATAGEVLALIRSGQAATRGALARATGLSRTAVNARLTALADAGLVLEGAEESATGGRPATTLVLNSAAGLVLGVAVGRSRSQLSVCALDGTELASVSLDQETGQGPDVLMPLVVHHLDRMLDELGRSGDDVRGVGMSLAGTVDPAQAMSVDSPALTGWDGVPLTPYLREVTGAPLTLDDDMRVMALSQMPTAGADVAPTVHEHDEALVLKASTGIGLAIVADGRLVRGHRNAAGQLGHVKVPAAEGLRCRCGETGCLETVASGWALVEQLRAAGDDVHHVRDLVAAAGRGNGRARAVVRDSGRHIGEALAATVTVLNPRTVVVGGDMAGAFDTFSAGLREGVFSATTALAGRDLQVVPAAYGDRAGLVGCVRLALDSVLSPRAVDTALARQSFRA</sequence>
<dbReference type="RefSeq" id="WP_268111269.1">
    <property type="nucleotide sequence ID" value="NZ_JAPPUX010000002.1"/>
</dbReference>
<dbReference type="PANTHER" id="PTHR18964:SF173">
    <property type="entry name" value="GLUCOKINASE"/>
    <property type="match status" value="1"/>
</dbReference>
<evidence type="ECO:0000313" key="3">
    <source>
        <dbReference type="Proteomes" id="UP001074726"/>
    </source>
</evidence>
<evidence type="ECO:0000256" key="1">
    <source>
        <dbReference type="ARBA" id="ARBA00006479"/>
    </source>
</evidence>
<dbReference type="Gene3D" id="3.30.420.40">
    <property type="match status" value="2"/>
</dbReference>
<accession>A0ABT4CEM0</accession>
<protein>
    <submittedName>
        <fullName evidence="2">ROK family transcriptional regulator</fullName>
    </submittedName>
</protein>
<keyword evidence="3" id="KW-1185">Reference proteome</keyword>